<gene>
    <name evidence="1" type="primary">SCYL3</name>
    <name evidence="1" type="ORF">GOODEAATRI_031179</name>
</gene>
<sequence>DGGIHLVTEHVQPLELLLDSLSPEEICAGIYDVLQALVFLHERVSKKRIHLLPEPAVY</sequence>
<organism evidence="1 2">
    <name type="scientific">Goodea atripinnis</name>
    <dbReference type="NCBI Taxonomy" id="208336"/>
    <lineage>
        <taxon>Eukaryota</taxon>
        <taxon>Metazoa</taxon>
        <taxon>Chordata</taxon>
        <taxon>Craniata</taxon>
        <taxon>Vertebrata</taxon>
        <taxon>Euteleostomi</taxon>
        <taxon>Actinopterygii</taxon>
        <taxon>Neopterygii</taxon>
        <taxon>Teleostei</taxon>
        <taxon>Neoteleostei</taxon>
        <taxon>Acanthomorphata</taxon>
        <taxon>Ovalentaria</taxon>
        <taxon>Atherinomorphae</taxon>
        <taxon>Cyprinodontiformes</taxon>
        <taxon>Goodeidae</taxon>
        <taxon>Goodea</taxon>
    </lineage>
</organism>
<evidence type="ECO:0000313" key="1">
    <source>
        <dbReference type="EMBL" id="MEQ2170040.1"/>
    </source>
</evidence>
<comment type="caution">
    <text evidence="1">The sequence shown here is derived from an EMBL/GenBank/DDBJ whole genome shotgun (WGS) entry which is preliminary data.</text>
</comment>
<feature type="non-terminal residue" evidence="1">
    <location>
        <position position="1"/>
    </location>
</feature>
<reference evidence="1 2" key="1">
    <citation type="submission" date="2021-06" db="EMBL/GenBank/DDBJ databases">
        <authorList>
            <person name="Palmer J.M."/>
        </authorList>
    </citation>
    <scope>NUCLEOTIDE SEQUENCE [LARGE SCALE GENOMIC DNA]</scope>
    <source>
        <strain evidence="1 2">GA_2019</strain>
        <tissue evidence="1">Muscle</tissue>
    </source>
</reference>
<name>A0ABV0NFI0_9TELE</name>
<evidence type="ECO:0000313" key="2">
    <source>
        <dbReference type="Proteomes" id="UP001476798"/>
    </source>
</evidence>
<proteinExistence type="predicted"/>
<accession>A0ABV0NFI0</accession>
<dbReference type="EMBL" id="JAHRIO010035177">
    <property type="protein sequence ID" value="MEQ2170040.1"/>
    <property type="molecule type" value="Genomic_DNA"/>
</dbReference>
<dbReference type="Proteomes" id="UP001476798">
    <property type="component" value="Unassembled WGS sequence"/>
</dbReference>
<keyword evidence="2" id="KW-1185">Reference proteome</keyword>
<protein>
    <submittedName>
        <fullName evidence="1">Protein-associating with the carboxyl-terminal domain of ezrin</fullName>
    </submittedName>
</protein>